<evidence type="ECO:0000313" key="3">
    <source>
        <dbReference type="Proteomes" id="UP000177169"/>
    </source>
</evidence>
<organism evidence="2 3">
    <name type="scientific">Candidatus Woesebacteria bacterium RIFCSPHIGHO2_02_FULL_39_13</name>
    <dbReference type="NCBI Taxonomy" id="1802505"/>
    <lineage>
        <taxon>Bacteria</taxon>
        <taxon>Candidatus Woeseibacteriota</taxon>
    </lineage>
</organism>
<dbReference type="AlphaFoldDB" id="A0A1F7Z4Q4"/>
<gene>
    <name evidence="2" type="ORF">A3D01_03230</name>
</gene>
<keyword evidence="1" id="KW-0812">Transmembrane</keyword>
<feature type="transmembrane region" description="Helical" evidence="1">
    <location>
        <begin position="88"/>
        <end position="109"/>
    </location>
</feature>
<comment type="caution">
    <text evidence="2">The sequence shown here is derived from an EMBL/GenBank/DDBJ whole genome shotgun (WGS) entry which is preliminary data.</text>
</comment>
<protein>
    <submittedName>
        <fullName evidence="2">Uncharacterized protein</fullName>
    </submittedName>
</protein>
<keyword evidence="1" id="KW-1133">Transmembrane helix</keyword>
<evidence type="ECO:0000313" key="2">
    <source>
        <dbReference type="EMBL" id="OGM34527.1"/>
    </source>
</evidence>
<dbReference type="Proteomes" id="UP000177169">
    <property type="component" value="Unassembled WGS sequence"/>
</dbReference>
<evidence type="ECO:0000256" key="1">
    <source>
        <dbReference type="SAM" id="Phobius"/>
    </source>
</evidence>
<proteinExistence type="predicted"/>
<reference evidence="2 3" key="1">
    <citation type="journal article" date="2016" name="Nat. Commun.">
        <title>Thousands of microbial genomes shed light on interconnected biogeochemical processes in an aquifer system.</title>
        <authorList>
            <person name="Anantharaman K."/>
            <person name="Brown C.T."/>
            <person name="Hug L.A."/>
            <person name="Sharon I."/>
            <person name="Castelle C.J."/>
            <person name="Probst A.J."/>
            <person name="Thomas B.C."/>
            <person name="Singh A."/>
            <person name="Wilkins M.J."/>
            <person name="Karaoz U."/>
            <person name="Brodie E.L."/>
            <person name="Williams K.H."/>
            <person name="Hubbard S.S."/>
            <person name="Banfield J.F."/>
        </authorList>
    </citation>
    <scope>NUCLEOTIDE SEQUENCE [LARGE SCALE GENOMIC DNA]</scope>
</reference>
<name>A0A1F7Z4Q4_9BACT</name>
<dbReference type="STRING" id="1802505.A3D01_03230"/>
<sequence length="236" mass="27412">MPDIFKSKDSGVRSLKAPISEKPNIKIHKNAVQEIPVQLPHPHGHNFKDHTHNPLASFCYYPDYVQFINEDPEEKVILLIRRHPVSNLGWLFLVFLMILAPAFLPLFSFFDLLPLGFQSVLVMIWYLITFAIALEKFLTWFFHVNIVTDERIVEVDFVNLFYREITDANIDQIQDVTVEVGGAIRTYLHYGDVVIQTAAEVPKIEFEDVPNPDKVAKILRELRLEEEQEKLEGRVR</sequence>
<accession>A0A1F7Z4Q4</accession>
<feature type="transmembrane region" description="Helical" evidence="1">
    <location>
        <begin position="115"/>
        <end position="134"/>
    </location>
</feature>
<keyword evidence="1" id="KW-0472">Membrane</keyword>
<dbReference type="EMBL" id="MGGR01000005">
    <property type="protein sequence ID" value="OGM34527.1"/>
    <property type="molecule type" value="Genomic_DNA"/>
</dbReference>